<accession>A0A5N8WLT7</accession>
<reference evidence="3 4" key="1">
    <citation type="submission" date="2019-09" db="EMBL/GenBank/DDBJ databases">
        <authorList>
            <person name="Duangmal K."/>
            <person name="Teo W.F.A."/>
            <person name="Lipun K."/>
        </authorList>
    </citation>
    <scope>NUCLEOTIDE SEQUENCE [LARGE SCALE GENOMIC DNA]</scope>
    <source>
        <strain evidence="3 4">K1PN6</strain>
    </source>
</reference>
<dbReference type="AlphaFoldDB" id="A0A5N8WLT7"/>
<dbReference type="Proteomes" id="UP000373149">
    <property type="component" value="Unassembled WGS sequence"/>
</dbReference>
<organism evidence="3 4">
    <name type="scientific">Streptomyces acidicola</name>
    <dbReference type="NCBI Taxonomy" id="2596892"/>
    <lineage>
        <taxon>Bacteria</taxon>
        <taxon>Bacillati</taxon>
        <taxon>Actinomycetota</taxon>
        <taxon>Actinomycetes</taxon>
        <taxon>Kitasatosporales</taxon>
        <taxon>Streptomycetaceae</taxon>
        <taxon>Streptomyces</taxon>
    </lineage>
</organism>
<dbReference type="Pfam" id="PF12172">
    <property type="entry name" value="zf-ChsH2"/>
    <property type="match status" value="1"/>
</dbReference>
<protein>
    <recommendedName>
        <fullName evidence="5">DUF35 domain-containing protein</fullName>
    </recommendedName>
</protein>
<name>A0A5N8WLT7_9ACTN</name>
<dbReference type="InterPro" id="IPR012340">
    <property type="entry name" value="NA-bd_OB-fold"/>
</dbReference>
<comment type="caution">
    <text evidence="3">The sequence shown here is derived from an EMBL/GenBank/DDBJ whole genome shotgun (WGS) entry which is preliminary data.</text>
</comment>
<dbReference type="InterPro" id="IPR052513">
    <property type="entry name" value="Thioester_dehydratase-like"/>
</dbReference>
<dbReference type="Pfam" id="PF01796">
    <property type="entry name" value="OB_ChsH2_C"/>
    <property type="match status" value="1"/>
</dbReference>
<dbReference type="PANTHER" id="PTHR34075:SF5">
    <property type="entry name" value="BLR3430 PROTEIN"/>
    <property type="match status" value="1"/>
</dbReference>
<dbReference type="SUPFAM" id="SSF50249">
    <property type="entry name" value="Nucleic acid-binding proteins"/>
    <property type="match status" value="1"/>
</dbReference>
<evidence type="ECO:0000259" key="1">
    <source>
        <dbReference type="Pfam" id="PF01796"/>
    </source>
</evidence>
<feature type="domain" description="ChsH2 rubredoxin-like zinc ribbon" evidence="2">
    <location>
        <begin position="15"/>
        <end position="49"/>
    </location>
</feature>
<proteinExistence type="predicted"/>
<evidence type="ECO:0000313" key="3">
    <source>
        <dbReference type="EMBL" id="MPY47484.1"/>
    </source>
</evidence>
<dbReference type="PANTHER" id="PTHR34075">
    <property type="entry name" value="BLR3430 PROTEIN"/>
    <property type="match status" value="1"/>
</dbReference>
<gene>
    <name evidence="3" type="ORF">FPZ41_02290</name>
</gene>
<dbReference type="RefSeq" id="WP_152858456.1">
    <property type="nucleotide sequence ID" value="NZ_VMNX01000003.1"/>
</dbReference>
<dbReference type="InterPro" id="IPR022002">
    <property type="entry name" value="ChsH2_Znr"/>
</dbReference>
<dbReference type="InterPro" id="IPR002878">
    <property type="entry name" value="ChsH2_C"/>
</dbReference>
<dbReference type="Gene3D" id="6.10.30.10">
    <property type="match status" value="1"/>
</dbReference>
<feature type="domain" description="ChsH2 C-terminal OB-fold" evidence="1">
    <location>
        <begin position="51"/>
        <end position="115"/>
    </location>
</feature>
<evidence type="ECO:0000259" key="2">
    <source>
        <dbReference type="Pfam" id="PF12172"/>
    </source>
</evidence>
<sequence length="137" mass="15266">MTEPGMAAITEPYYEALGRGRLVLQHCKACDQAVMYPRHRCPVCHERDLGWISASGRGVLLSFAVQRFGAPSGFDADTPYALGVVRLAEDVQLLGRLWPDADGEWNAYACDAPVEFHPAAPEEVLRRPVAWFRLNPR</sequence>
<dbReference type="EMBL" id="VMNX01000003">
    <property type="protein sequence ID" value="MPY47484.1"/>
    <property type="molecule type" value="Genomic_DNA"/>
</dbReference>
<evidence type="ECO:0008006" key="5">
    <source>
        <dbReference type="Google" id="ProtNLM"/>
    </source>
</evidence>
<keyword evidence="4" id="KW-1185">Reference proteome</keyword>
<evidence type="ECO:0000313" key="4">
    <source>
        <dbReference type="Proteomes" id="UP000373149"/>
    </source>
</evidence>